<accession>A0A4U1I9N0</accession>
<dbReference type="Gene3D" id="3.40.50.720">
    <property type="entry name" value="NAD(P)-binding Rossmann-like Domain"/>
    <property type="match status" value="1"/>
</dbReference>
<dbReference type="Gene3D" id="3.90.180.10">
    <property type="entry name" value="Medium-chain alcohol dehydrogenases, catalytic domain"/>
    <property type="match status" value="1"/>
</dbReference>
<dbReference type="Proteomes" id="UP000305539">
    <property type="component" value="Unassembled WGS sequence"/>
</dbReference>
<dbReference type="InterPro" id="IPR036291">
    <property type="entry name" value="NAD(P)-bd_dom_sf"/>
</dbReference>
<reference evidence="2 3" key="1">
    <citation type="submission" date="2019-04" db="EMBL/GenBank/DDBJ databases">
        <title>Trinickia sp. 7GSK02, isolated from subtropical forest soil.</title>
        <authorList>
            <person name="Gao Z.-H."/>
            <person name="Qiu L.-H."/>
        </authorList>
    </citation>
    <scope>NUCLEOTIDE SEQUENCE [LARGE SCALE GENOMIC DNA]</scope>
    <source>
        <strain evidence="2 3">7GSK02</strain>
    </source>
</reference>
<keyword evidence="3" id="KW-1185">Reference proteome</keyword>
<dbReference type="SUPFAM" id="SSF51735">
    <property type="entry name" value="NAD(P)-binding Rossmann-fold domains"/>
    <property type="match status" value="1"/>
</dbReference>
<protein>
    <submittedName>
        <fullName evidence="2">NADPH:quinone oxidoreductase family protein</fullName>
    </submittedName>
</protein>
<proteinExistence type="predicted"/>
<dbReference type="GO" id="GO:0016491">
    <property type="term" value="F:oxidoreductase activity"/>
    <property type="evidence" value="ECO:0007669"/>
    <property type="project" value="InterPro"/>
</dbReference>
<evidence type="ECO:0000313" key="3">
    <source>
        <dbReference type="Proteomes" id="UP000305539"/>
    </source>
</evidence>
<evidence type="ECO:0000259" key="1">
    <source>
        <dbReference type="SMART" id="SM00829"/>
    </source>
</evidence>
<feature type="domain" description="Enoyl reductase (ER)" evidence="1">
    <location>
        <begin position="10"/>
        <end position="322"/>
    </location>
</feature>
<comment type="caution">
    <text evidence="2">The sequence shown here is derived from an EMBL/GenBank/DDBJ whole genome shotgun (WGS) entry which is preliminary data.</text>
</comment>
<dbReference type="InterPro" id="IPR013149">
    <property type="entry name" value="ADH-like_C"/>
</dbReference>
<dbReference type="InterPro" id="IPR013154">
    <property type="entry name" value="ADH-like_N"/>
</dbReference>
<sequence length="324" mass="34180">MRAIRCNQFGPPESLTVETLPDLQPQAGQVVIDVKAASVNFPDVLIIENKYQLKPELPFTPGAEVAGIVRAVGDGVTHLRPGMRVAAYTALGGFAEQALAPAGACVPLPDEADLAVAAALTLAYGTSHHAVVDRAALQAGETMLVLGAAGGVGLAAVEIGKALGARVIAAASSDEKLAVCAEHGSDATINYAREDLRERIKALTGGQGPDVIYDPVGGVYAEPAFRSIGWRGRYLIVGFANGEIPKLPLNLALLKGASLVGVFWGEFAKREPQRNAAAFEQMIGWMREGKLRPLVSARYALEDTPRALRDMAERRVTGKIVITP</sequence>
<dbReference type="Pfam" id="PF08240">
    <property type="entry name" value="ADH_N"/>
    <property type="match status" value="1"/>
</dbReference>
<evidence type="ECO:0000313" key="2">
    <source>
        <dbReference type="EMBL" id="TKC90221.1"/>
    </source>
</evidence>
<dbReference type="OrthoDB" id="4190732at2"/>
<dbReference type="InterPro" id="IPR011032">
    <property type="entry name" value="GroES-like_sf"/>
</dbReference>
<dbReference type="Pfam" id="PF00107">
    <property type="entry name" value="ADH_zinc_N"/>
    <property type="match status" value="1"/>
</dbReference>
<dbReference type="EMBL" id="SWJE01000004">
    <property type="protein sequence ID" value="TKC90221.1"/>
    <property type="molecule type" value="Genomic_DNA"/>
</dbReference>
<dbReference type="SUPFAM" id="SSF50129">
    <property type="entry name" value="GroES-like"/>
    <property type="match status" value="1"/>
</dbReference>
<dbReference type="RefSeq" id="WP_136893551.1">
    <property type="nucleotide sequence ID" value="NZ_SWJE01000004.1"/>
</dbReference>
<organism evidence="2 3">
    <name type="scientific">Trinickia terrae</name>
    <dbReference type="NCBI Taxonomy" id="2571161"/>
    <lineage>
        <taxon>Bacteria</taxon>
        <taxon>Pseudomonadati</taxon>
        <taxon>Pseudomonadota</taxon>
        <taxon>Betaproteobacteria</taxon>
        <taxon>Burkholderiales</taxon>
        <taxon>Burkholderiaceae</taxon>
        <taxon>Trinickia</taxon>
    </lineage>
</organism>
<dbReference type="SMART" id="SM00829">
    <property type="entry name" value="PKS_ER"/>
    <property type="match status" value="1"/>
</dbReference>
<dbReference type="AlphaFoldDB" id="A0A4U1I9N0"/>
<dbReference type="InterPro" id="IPR051397">
    <property type="entry name" value="Zn-ADH-like_protein"/>
</dbReference>
<dbReference type="InterPro" id="IPR020843">
    <property type="entry name" value="ER"/>
</dbReference>
<gene>
    <name evidence="2" type="ORF">FAZ69_08740</name>
</gene>
<dbReference type="CDD" id="cd08241">
    <property type="entry name" value="QOR1"/>
    <property type="match status" value="1"/>
</dbReference>
<name>A0A4U1I9N0_9BURK</name>
<dbReference type="PANTHER" id="PTHR43677">
    <property type="entry name" value="SHORT-CHAIN DEHYDROGENASE/REDUCTASE"/>
    <property type="match status" value="1"/>
</dbReference>
<dbReference type="PANTHER" id="PTHR43677:SF4">
    <property type="entry name" value="QUINONE OXIDOREDUCTASE-LIKE PROTEIN 2"/>
    <property type="match status" value="1"/>
</dbReference>